<evidence type="ECO:0000256" key="6">
    <source>
        <dbReference type="SAM" id="Phobius"/>
    </source>
</evidence>
<keyword evidence="3 6" id="KW-0812">Transmembrane</keyword>
<dbReference type="GO" id="GO:0046873">
    <property type="term" value="F:metal ion transmembrane transporter activity"/>
    <property type="evidence" value="ECO:0007669"/>
    <property type="project" value="InterPro"/>
</dbReference>
<dbReference type="EMBL" id="AZEC01000015">
    <property type="protein sequence ID" value="KRL10035.1"/>
    <property type="molecule type" value="Genomic_DNA"/>
</dbReference>
<evidence type="ECO:0000313" key="7">
    <source>
        <dbReference type="EMBL" id="KRL10035.1"/>
    </source>
</evidence>
<dbReference type="InterPro" id="IPR045861">
    <property type="entry name" value="CorA_cytoplasmic_dom"/>
</dbReference>
<dbReference type="Gene3D" id="1.20.58.340">
    <property type="entry name" value="Magnesium transport protein CorA, transmembrane region"/>
    <property type="match status" value="2"/>
</dbReference>
<dbReference type="InterPro" id="IPR047199">
    <property type="entry name" value="CorA-like"/>
</dbReference>
<dbReference type="SUPFAM" id="SSF144083">
    <property type="entry name" value="Magnesium transport protein CorA, transmembrane region"/>
    <property type="match status" value="1"/>
</dbReference>
<comment type="similarity">
    <text evidence="2">Belongs to the CorA metal ion transporter (MIT) (TC 1.A.35) family.</text>
</comment>
<comment type="caution">
    <text evidence="7">The sequence shown here is derived from an EMBL/GenBank/DDBJ whole genome shotgun (WGS) entry which is preliminary data.</text>
</comment>
<dbReference type="GO" id="GO:0016020">
    <property type="term" value="C:membrane"/>
    <property type="evidence" value="ECO:0007669"/>
    <property type="project" value="UniProtKB-SubCell"/>
</dbReference>
<dbReference type="STRING" id="1423792.FD09_GL000964"/>
<reference evidence="7 8" key="1">
    <citation type="journal article" date="2015" name="Genome Announc.">
        <title>Expanding the biotechnology potential of lactobacilli through comparative genomics of 213 strains and associated genera.</title>
        <authorList>
            <person name="Sun Z."/>
            <person name="Harris H.M."/>
            <person name="McCann A."/>
            <person name="Guo C."/>
            <person name="Argimon S."/>
            <person name="Zhang W."/>
            <person name="Yang X."/>
            <person name="Jeffery I.B."/>
            <person name="Cooney J.C."/>
            <person name="Kagawa T.F."/>
            <person name="Liu W."/>
            <person name="Song Y."/>
            <person name="Salvetti E."/>
            <person name="Wrobel A."/>
            <person name="Rasinkangas P."/>
            <person name="Parkhill J."/>
            <person name="Rea M.C."/>
            <person name="O'Sullivan O."/>
            <person name="Ritari J."/>
            <person name="Douillard F.P."/>
            <person name="Paul Ross R."/>
            <person name="Yang R."/>
            <person name="Briner A.E."/>
            <person name="Felis G.E."/>
            <person name="de Vos W.M."/>
            <person name="Barrangou R."/>
            <person name="Klaenhammer T.R."/>
            <person name="Caufield P.W."/>
            <person name="Cui Y."/>
            <person name="Zhang H."/>
            <person name="O'Toole P.W."/>
        </authorList>
    </citation>
    <scope>NUCLEOTIDE SEQUENCE [LARGE SCALE GENOMIC DNA]</scope>
    <source>
        <strain evidence="7 8">DSM 12744</strain>
    </source>
</reference>
<feature type="transmembrane region" description="Helical" evidence="6">
    <location>
        <begin position="268"/>
        <end position="288"/>
    </location>
</feature>
<dbReference type="Proteomes" id="UP000051330">
    <property type="component" value="Unassembled WGS sequence"/>
</dbReference>
<evidence type="ECO:0000256" key="4">
    <source>
        <dbReference type="ARBA" id="ARBA00022989"/>
    </source>
</evidence>
<dbReference type="PANTHER" id="PTHR47891:SF1">
    <property type="entry name" value="CORA-MAGNESIUM AND COBALT TRANSPORTER"/>
    <property type="match status" value="1"/>
</dbReference>
<evidence type="ECO:0000256" key="3">
    <source>
        <dbReference type="ARBA" id="ARBA00022692"/>
    </source>
</evidence>
<dbReference type="OrthoDB" id="9803416at2"/>
<keyword evidence="8" id="KW-1185">Reference proteome</keyword>
<evidence type="ECO:0000256" key="2">
    <source>
        <dbReference type="ARBA" id="ARBA00009765"/>
    </source>
</evidence>
<evidence type="ECO:0000313" key="8">
    <source>
        <dbReference type="Proteomes" id="UP000051330"/>
    </source>
</evidence>
<keyword evidence="5 6" id="KW-0472">Membrane</keyword>
<dbReference type="InterPro" id="IPR002523">
    <property type="entry name" value="MgTranspt_CorA/ZnTranspt_ZntB"/>
</dbReference>
<evidence type="ECO:0000256" key="1">
    <source>
        <dbReference type="ARBA" id="ARBA00004141"/>
    </source>
</evidence>
<dbReference type="Pfam" id="PF01544">
    <property type="entry name" value="CorA"/>
    <property type="match status" value="1"/>
</dbReference>
<dbReference type="AlphaFoldDB" id="A0A0R1N0F4"/>
<dbReference type="CDD" id="cd12827">
    <property type="entry name" value="EcCorA_ZntB-like_u2"/>
    <property type="match status" value="1"/>
</dbReference>
<dbReference type="InterPro" id="IPR045863">
    <property type="entry name" value="CorA_TM1_TM2"/>
</dbReference>
<keyword evidence="4 6" id="KW-1133">Transmembrane helix</keyword>
<accession>A0A0R1N0F4</accession>
<sequence>MVHDKRQFWAIIDGRDPLAVINAQRTYGISNEAMGYALDADEQPHVEYDNSTETFLLIYNVLRSEPKDDQPDAPLTFLIKNGHLLVITTKATAHLTKRLRTILTSLADATPFKALFACLVPLTDRFSPMLRQLDADRRRIAARLHERTNKKALLHLSDLTLRANYLARAAKQNTIVLQQAYAHRQEFSTSEQEQLADVIIEADQVLGMAQVSAETLEHLTDTYNNILNNNLNDTMKFMTVWSLLLTVPTIVTGFYGMNVALPAQHSPMGWVITLGITGILWLIMGIILHQWIK</sequence>
<dbReference type="PANTHER" id="PTHR47891">
    <property type="entry name" value="TRANSPORTER-RELATED"/>
    <property type="match status" value="1"/>
</dbReference>
<evidence type="ECO:0000256" key="5">
    <source>
        <dbReference type="ARBA" id="ARBA00023136"/>
    </source>
</evidence>
<organism evidence="7 8">
    <name type="scientific">Schleiferilactobacillus perolens DSM 12744</name>
    <dbReference type="NCBI Taxonomy" id="1423792"/>
    <lineage>
        <taxon>Bacteria</taxon>
        <taxon>Bacillati</taxon>
        <taxon>Bacillota</taxon>
        <taxon>Bacilli</taxon>
        <taxon>Lactobacillales</taxon>
        <taxon>Lactobacillaceae</taxon>
        <taxon>Schleiferilactobacillus</taxon>
    </lineage>
</organism>
<protein>
    <submittedName>
        <fullName evidence="7">Mg2+ and Co2+ transporter</fullName>
    </submittedName>
</protein>
<dbReference type="RefSeq" id="WP_057822077.1">
    <property type="nucleotide sequence ID" value="NZ_AZEC01000015.1"/>
</dbReference>
<gene>
    <name evidence="7" type="ORF">FD09_GL000964</name>
</gene>
<feature type="transmembrane region" description="Helical" evidence="6">
    <location>
        <begin position="237"/>
        <end position="256"/>
    </location>
</feature>
<comment type="subcellular location">
    <subcellularLocation>
        <location evidence="1">Membrane</location>
        <topology evidence="1">Multi-pass membrane protein</topology>
    </subcellularLocation>
</comment>
<dbReference type="SUPFAM" id="SSF143865">
    <property type="entry name" value="CorA soluble domain-like"/>
    <property type="match status" value="1"/>
</dbReference>
<dbReference type="PATRIC" id="fig|1423792.3.peg.985"/>
<proteinExistence type="inferred from homology"/>
<name>A0A0R1N0F4_9LACO</name>